<comment type="similarity">
    <text evidence="1 5">Belongs to the HisA/HisF family.</text>
</comment>
<sequence>MIPKRIIARLDVKGEFLVKGIQLEGIRKIGDPLQFAQTYYDAGVDEVVIVDVVASLYSREHLYNLISYITNKLRVPVTVIGGIKTLQEANAVFRSGADKIGINSEATRNIDLLTKISEIYGAQAVVSSIEAKYDKEKSNWFLFTESGRNNSKISINEWFSKIEDIEIGEVFVTSVDSDGLKKGPDVSLMQTARNLTPLPMIYSGGISSLLDAEEALKTGIDGLAIGSALHYKTIEISSLKKHLSDQGFSIRIEENK</sequence>
<organism evidence="6 7">
    <name type="scientific">Candidatus Planktophila sulfonica</name>
    <dbReference type="NCBI Taxonomy" id="1884904"/>
    <lineage>
        <taxon>Bacteria</taxon>
        <taxon>Bacillati</taxon>
        <taxon>Actinomycetota</taxon>
        <taxon>Actinomycetes</taxon>
        <taxon>Candidatus Nanopelagicales</taxon>
        <taxon>Candidatus Nanopelagicaceae</taxon>
        <taxon>Candidatus Planktophila</taxon>
    </lineage>
</organism>
<keyword evidence="7" id="KW-1185">Reference proteome</keyword>
<evidence type="ECO:0000256" key="2">
    <source>
        <dbReference type="ARBA" id="ARBA00022605"/>
    </source>
</evidence>
<evidence type="ECO:0000313" key="7">
    <source>
        <dbReference type="Proteomes" id="UP000217215"/>
    </source>
</evidence>
<dbReference type="RefSeq" id="WP_095672950.1">
    <property type="nucleotide sequence ID" value="NZ_CP016773.1"/>
</dbReference>
<keyword evidence="3 5" id="KW-0368">Histidine biosynthesis</keyword>
<dbReference type="EMBL" id="CP016773">
    <property type="protein sequence ID" value="ASY15357.1"/>
    <property type="molecule type" value="Genomic_DNA"/>
</dbReference>
<evidence type="ECO:0000256" key="3">
    <source>
        <dbReference type="ARBA" id="ARBA00023102"/>
    </source>
</evidence>
<dbReference type="InterPro" id="IPR006062">
    <property type="entry name" value="His_biosynth"/>
</dbReference>
<dbReference type="InterPro" id="IPR011060">
    <property type="entry name" value="RibuloseP-bd_barrel"/>
</dbReference>
<comment type="pathway">
    <text evidence="4">Amino-acid biosynthesis.</text>
</comment>
<reference evidence="6 7" key="1">
    <citation type="submission" date="2016-07" db="EMBL/GenBank/DDBJ databases">
        <title>High microdiversification within the ubiquitous acI lineage of Actinobacteria.</title>
        <authorList>
            <person name="Neuenschwander S.M."/>
            <person name="Salcher M."/>
            <person name="Ghai R."/>
            <person name="Pernthaler J."/>
        </authorList>
    </citation>
    <scope>NUCLEOTIDE SEQUENCE [LARGE SCALE GENOMIC DNA]</scope>
    <source>
        <strain evidence="6">MMS-IA-56</strain>
    </source>
</reference>
<keyword evidence="2 5" id="KW-0028">Amino-acid biosynthesis</keyword>
<name>A0A249KF03_9ACTN</name>
<dbReference type="Gene3D" id="3.20.20.70">
    <property type="entry name" value="Aldolase class I"/>
    <property type="match status" value="1"/>
</dbReference>
<dbReference type="AlphaFoldDB" id="A0A249KF03"/>
<dbReference type="PANTHER" id="PTHR21235">
    <property type="entry name" value="IMIDAZOLE GLYCEROL PHOSPHATE SYNTHASE SUBUNIT HISF/H IGP SYNTHASE SUBUNIT HISF/H"/>
    <property type="match status" value="1"/>
</dbReference>
<proteinExistence type="inferred from homology"/>
<dbReference type="InterPro" id="IPR013785">
    <property type="entry name" value="Aldolase_TIM"/>
</dbReference>
<accession>A0A249KF03</accession>
<dbReference type="OrthoDB" id="3680435at2"/>
<dbReference type="Pfam" id="PF00977">
    <property type="entry name" value="His_biosynth"/>
    <property type="match status" value="1"/>
</dbReference>
<dbReference type="PANTHER" id="PTHR21235:SF2">
    <property type="entry name" value="IMIDAZOLE GLYCEROL PHOSPHATE SYNTHASE HISHF"/>
    <property type="match status" value="1"/>
</dbReference>
<gene>
    <name evidence="6" type="ORF">A1sIA56_00130</name>
</gene>
<dbReference type="KEGG" id="psuf:A1sIA56_00130"/>
<dbReference type="SUPFAM" id="SSF51366">
    <property type="entry name" value="Ribulose-phoshate binding barrel"/>
    <property type="match status" value="1"/>
</dbReference>
<dbReference type="GO" id="GO:0000107">
    <property type="term" value="F:imidazoleglycerol-phosphate synthase activity"/>
    <property type="evidence" value="ECO:0007669"/>
    <property type="project" value="TreeGrafter"/>
</dbReference>
<evidence type="ECO:0000256" key="5">
    <source>
        <dbReference type="RuleBase" id="RU003657"/>
    </source>
</evidence>
<evidence type="ECO:0000313" key="6">
    <source>
        <dbReference type="EMBL" id="ASY15357.1"/>
    </source>
</evidence>
<protein>
    <submittedName>
        <fullName evidence="6">Cyclase</fullName>
    </submittedName>
</protein>
<dbReference type="InterPro" id="IPR050064">
    <property type="entry name" value="IGPS_HisA/HisF"/>
</dbReference>
<dbReference type="Proteomes" id="UP000217215">
    <property type="component" value="Chromosome"/>
</dbReference>
<evidence type="ECO:0000256" key="4">
    <source>
        <dbReference type="ARBA" id="ARBA00029440"/>
    </source>
</evidence>
<evidence type="ECO:0000256" key="1">
    <source>
        <dbReference type="ARBA" id="ARBA00009667"/>
    </source>
</evidence>
<dbReference type="GO" id="GO:0000105">
    <property type="term" value="P:L-histidine biosynthetic process"/>
    <property type="evidence" value="ECO:0007669"/>
    <property type="project" value="UniProtKB-KW"/>
</dbReference>